<accession>A0A3N4HU92</accession>
<dbReference type="SUPFAM" id="SSF54695">
    <property type="entry name" value="POZ domain"/>
    <property type="match status" value="1"/>
</dbReference>
<dbReference type="Proteomes" id="UP000275078">
    <property type="component" value="Unassembled WGS sequence"/>
</dbReference>
<name>A0A3N4HU92_ASCIM</name>
<dbReference type="EMBL" id="ML119765">
    <property type="protein sequence ID" value="RPA75380.1"/>
    <property type="molecule type" value="Genomic_DNA"/>
</dbReference>
<evidence type="ECO:0000313" key="2">
    <source>
        <dbReference type="EMBL" id="RPA75380.1"/>
    </source>
</evidence>
<dbReference type="PROSITE" id="PS50097">
    <property type="entry name" value="BTB"/>
    <property type="match status" value="1"/>
</dbReference>
<dbReference type="AlphaFoldDB" id="A0A3N4HU92"/>
<protein>
    <recommendedName>
        <fullName evidence="1">BTB domain-containing protein</fullName>
    </recommendedName>
</protein>
<evidence type="ECO:0000313" key="3">
    <source>
        <dbReference type="Proteomes" id="UP000275078"/>
    </source>
</evidence>
<dbReference type="CDD" id="cd18186">
    <property type="entry name" value="BTB_POZ_ZBTB_KLHL-like"/>
    <property type="match status" value="1"/>
</dbReference>
<organism evidence="2 3">
    <name type="scientific">Ascobolus immersus RN42</name>
    <dbReference type="NCBI Taxonomy" id="1160509"/>
    <lineage>
        <taxon>Eukaryota</taxon>
        <taxon>Fungi</taxon>
        <taxon>Dikarya</taxon>
        <taxon>Ascomycota</taxon>
        <taxon>Pezizomycotina</taxon>
        <taxon>Pezizomycetes</taxon>
        <taxon>Pezizales</taxon>
        <taxon>Ascobolaceae</taxon>
        <taxon>Ascobolus</taxon>
    </lineage>
</organism>
<feature type="domain" description="BTB" evidence="1">
    <location>
        <begin position="37"/>
        <end position="97"/>
    </location>
</feature>
<evidence type="ECO:0000259" key="1">
    <source>
        <dbReference type="PROSITE" id="PS50097"/>
    </source>
</evidence>
<dbReference type="Pfam" id="PF00651">
    <property type="entry name" value="BTB"/>
    <property type="match status" value="1"/>
</dbReference>
<reference evidence="2 3" key="1">
    <citation type="journal article" date="2018" name="Nat. Ecol. Evol.">
        <title>Pezizomycetes genomes reveal the molecular basis of ectomycorrhizal truffle lifestyle.</title>
        <authorList>
            <person name="Murat C."/>
            <person name="Payen T."/>
            <person name="Noel B."/>
            <person name="Kuo A."/>
            <person name="Morin E."/>
            <person name="Chen J."/>
            <person name="Kohler A."/>
            <person name="Krizsan K."/>
            <person name="Balestrini R."/>
            <person name="Da Silva C."/>
            <person name="Montanini B."/>
            <person name="Hainaut M."/>
            <person name="Levati E."/>
            <person name="Barry K.W."/>
            <person name="Belfiori B."/>
            <person name="Cichocki N."/>
            <person name="Clum A."/>
            <person name="Dockter R.B."/>
            <person name="Fauchery L."/>
            <person name="Guy J."/>
            <person name="Iotti M."/>
            <person name="Le Tacon F."/>
            <person name="Lindquist E.A."/>
            <person name="Lipzen A."/>
            <person name="Malagnac F."/>
            <person name="Mello A."/>
            <person name="Molinier V."/>
            <person name="Miyauchi S."/>
            <person name="Poulain J."/>
            <person name="Riccioni C."/>
            <person name="Rubini A."/>
            <person name="Sitrit Y."/>
            <person name="Splivallo R."/>
            <person name="Traeger S."/>
            <person name="Wang M."/>
            <person name="Zifcakova L."/>
            <person name="Wipf D."/>
            <person name="Zambonelli A."/>
            <person name="Paolocci F."/>
            <person name="Nowrousian M."/>
            <person name="Ottonello S."/>
            <person name="Baldrian P."/>
            <person name="Spatafora J.W."/>
            <person name="Henrissat B."/>
            <person name="Nagy L.G."/>
            <person name="Aury J.M."/>
            <person name="Wincker P."/>
            <person name="Grigoriev I.V."/>
            <person name="Bonfante P."/>
            <person name="Martin F.M."/>
        </authorList>
    </citation>
    <scope>NUCLEOTIDE SEQUENCE [LARGE SCALE GENOMIC DNA]</scope>
    <source>
        <strain evidence="2 3">RN42</strain>
    </source>
</reference>
<dbReference type="InterPro" id="IPR000210">
    <property type="entry name" value="BTB/POZ_dom"/>
</dbReference>
<dbReference type="OrthoDB" id="6359816at2759"/>
<gene>
    <name evidence="2" type="ORF">BJ508DRAFT_365725</name>
</gene>
<keyword evidence="3" id="KW-1185">Reference proteome</keyword>
<dbReference type="SMART" id="SM00225">
    <property type="entry name" value="BTB"/>
    <property type="match status" value="1"/>
</dbReference>
<proteinExistence type="predicted"/>
<sequence>MSVVPDQLKDNELAPEDMRAECTIHTGCWLYTYRKYTDFTLVSNDGTEFPVHRAILGPQSGYFEELFMSDQKEIQVDRKVQLDETADDVDMMVASLYKSTFQPLAGPNASRETQLRLLNENLSMLRIAKKYKIPGLKKRASGAALRMFPQLKELADQFHFMVKAMLPETGLEEGMLPWESLRESIEDFREEHDGEDIGTMITAISEVCRDADVAGGVGTYVLTKALLYPTEYE</sequence>
<dbReference type="Gene3D" id="3.30.710.10">
    <property type="entry name" value="Potassium Channel Kv1.1, Chain A"/>
    <property type="match status" value="1"/>
</dbReference>
<dbReference type="InterPro" id="IPR011333">
    <property type="entry name" value="SKP1/BTB/POZ_sf"/>
</dbReference>